<dbReference type="HOGENOM" id="CLU_2020994_0_0_1"/>
<keyword evidence="1" id="KW-0812">Transmembrane</keyword>
<dbReference type="eggNOG" id="KOG3860">
    <property type="taxonomic scope" value="Eukaryota"/>
</dbReference>
<reference evidence="3" key="2">
    <citation type="journal article" date="2013" name="Nature">
        <title>Insights into bilaterian evolution from three spiralian genomes.</title>
        <authorList>
            <person name="Simakov O."/>
            <person name="Marletaz F."/>
            <person name="Cho S.J."/>
            <person name="Edsinger-Gonzales E."/>
            <person name="Havlak P."/>
            <person name="Hellsten U."/>
            <person name="Kuo D.H."/>
            <person name="Larsson T."/>
            <person name="Lv J."/>
            <person name="Arendt D."/>
            <person name="Savage R."/>
            <person name="Osoegawa K."/>
            <person name="de Jong P."/>
            <person name="Grimwood J."/>
            <person name="Chapman J.A."/>
            <person name="Shapiro H."/>
            <person name="Aerts A."/>
            <person name="Otillar R.P."/>
            <person name="Terry A.Y."/>
            <person name="Boore J.L."/>
            <person name="Grigoriev I.V."/>
            <person name="Lindberg D.R."/>
            <person name="Seaver E.C."/>
            <person name="Weisblat D.A."/>
            <person name="Putnam N.H."/>
            <person name="Rokhsar D.S."/>
        </authorList>
    </citation>
    <scope>NUCLEOTIDE SEQUENCE</scope>
</reference>
<keyword evidence="3" id="KW-1185">Reference proteome</keyword>
<dbReference type="KEGG" id="hro:HELRODRAFT_135643"/>
<dbReference type="OrthoDB" id="420606at2759"/>
<dbReference type="PANTHER" id="PTHR13285">
    <property type="entry name" value="ACYLTRANSFERASE"/>
    <property type="match status" value="1"/>
</dbReference>
<evidence type="ECO:0000313" key="3">
    <source>
        <dbReference type="Proteomes" id="UP000015101"/>
    </source>
</evidence>
<gene>
    <name evidence="2" type="primary">20196298</name>
</gene>
<sequence length="123" mass="14320">MCYCFYVPLLSFGQIVPFSEFKTQVFPDVYVAVKLLSKIIFWSVFMEFSNHFIYAFALLHSTYILSDMSLLSLAGMAYWISQLFTVKYIILWSFTSLVTHFDHIQTPPLPGCTSKFFHVSSVW</sequence>
<reference evidence="3" key="1">
    <citation type="submission" date="2012-12" db="EMBL/GenBank/DDBJ databases">
        <authorList>
            <person name="Hellsten U."/>
            <person name="Grimwood J."/>
            <person name="Chapman J.A."/>
            <person name="Shapiro H."/>
            <person name="Aerts A."/>
            <person name="Otillar R.P."/>
            <person name="Terry A.Y."/>
            <person name="Boore J.L."/>
            <person name="Simakov O."/>
            <person name="Marletaz F."/>
            <person name="Cho S.-J."/>
            <person name="Edsinger-Gonzales E."/>
            <person name="Havlak P."/>
            <person name="Kuo D.-H."/>
            <person name="Larsson T."/>
            <person name="Lv J."/>
            <person name="Arendt D."/>
            <person name="Savage R."/>
            <person name="Osoegawa K."/>
            <person name="de Jong P."/>
            <person name="Lindberg D.R."/>
            <person name="Seaver E.C."/>
            <person name="Weisblat D.A."/>
            <person name="Putnam N.H."/>
            <person name="Grigoriev I.V."/>
            <person name="Rokhsar D.S."/>
        </authorList>
    </citation>
    <scope>NUCLEOTIDE SEQUENCE</scope>
</reference>
<evidence type="ECO:0000313" key="2">
    <source>
        <dbReference type="EnsemblMetazoa" id="HelroP135643"/>
    </source>
</evidence>
<keyword evidence="1" id="KW-0472">Membrane</keyword>
<feature type="transmembrane region" description="Helical" evidence="1">
    <location>
        <begin position="71"/>
        <end position="94"/>
    </location>
</feature>
<dbReference type="InterPro" id="IPR051085">
    <property type="entry name" value="MB_O-acyltransferase"/>
</dbReference>
<dbReference type="PANTHER" id="PTHR13285:SF18">
    <property type="entry name" value="PROTEIN-CYSTEINE N-PALMITOYLTRANSFERASE RASP"/>
    <property type="match status" value="1"/>
</dbReference>
<dbReference type="EMBL" id="AMQM01001626">
    <property type="status" value="NOT_ANNOTATED_CDS"/>
    <property type="molecule type" value="Genomic_DNA"/>
</dbReference>
<dbReference type="STRING" id="6412.T1EI98"/>
<evidence type="ECO:0000256" key="1">
    <source>
        <dbReference type="SAM" id="Phobius"/>
    </source>
</evidence>
<organism evidence="2 3">
    <name type="scientific">Helobdella robusta</name>
    <name type="common">Californian leech</name>
    <dbReference type="NCBI Taxonomy" id="6412"/>
    <lineage>
        <taxon>Eukaryota</taxon>
        <taxon>Metazoa</taxon>
        <taxon>Spiralia</taxon>
        <taxon>Lophotrochozoa</taxon>
        <taxon>Annelida</taxon>
        <taxon>Clitellata</taxon>
        <taxon>Hirudinea</taxon>
        <taxon>Rhynchobdellida</taxon>
        <taxon>Glossiphoniidae</taxon>
        <taxon>Helobdella</taxon>
    </lineage>
</organism>
<evidence type="ECO:0008006" key="4">
    <source>
        <dbReference type="Google" id="ProtNLM"/>
    </source>
</evidence>
<protein>
    <recommendedName>
        <fullName evidence="4">Transmembrane protein 147</fullName>
    </recommendedName>
</protein>
<dbReference type="Proteomes" id="UP000015101">
    <property type="component" value="Unassembled WGS sequence"/>
</dbReference>
<feature type="transmembrane region" description="Helical" evidence="1">
    <location>
        <begin position="39"/>
        <end position="59"/>
    </location>
</feature>
<dbReference type="AlphaFoldDB" id="T1EI98"/>
<name>T1EI98_HELRO</name>
<reference evidence="2" key="3">
    <citation type="submission" date="2015-06" db="UniProtKB">
        <authorList>
            <consortium name="EnsemblMetazoa"/>
        </authorList>
    </citation>
    <scope>IDENTIFICATION</scope>
</reference>
<proteinExistence type="predicted"/>
<dbReference type="EnsemblMetazoa" id="HelroT135643">
    <property type="protein sequence ID" value="HelroP135643"/>
    <property type="gene ID" value="HelroG135643"/>
</dbReference>
<dbReference type="CTD" id="20196298"/>
<accession>T1EI98</accession>
<keyword evidence="1" id="KW-1133">Transmembrane helix</keyword>